<protein>
    <submittedName>
        <fullName evidence="3">Uncharacterized protein</fullName>
    </submittedName>
</protein>
<reference evidence="4" key="1">
    <citation type="submission" date="2016-10" db="EMBL/GenBank/DDBJ databases">
        <authorList>
            <person name="Varghese N."/>
            <person name="Submissions S."/>
        </authorList>
    </citation>
    <scope>NUCLEOTIDE SEQUENCE [LARGE SCALE GENOMIC DNA]</scope>
    <source>
        <strain evidence="4">DSM 7481</strain>
    </source>
</reference>
<dbReference type="PROSITE" id="PS51318">
    <property type="entry name" value="TAT"/>
    <property type="match status" value="1"/>
</dbReference>
<organism evidence="3 4">
    <name type="scientific">Paracidovorax konjaci</name>
    <dbReference type="NCBI Taxonomy" id="32040"/>
    <lineage>
        <taxon>Bacteria</taxon>
        <taxon>Pseudomonadati</taxon>
        <taxon>Pseudomonadota</taxon>
        <taxon>Betaproteobacteria</taxon>
        <taxon>Burkholderiales</taxon>
        <taxon>Comamonadaceae</taxon>
        <taxon>Paracidovorax</taxon>
    </lineage>
</organism>
<feature type="compositionally biased region" description="Low complexity" evidence="1">
    <location>
        <begin position="33"/>
        <end position="44"/>
    </location>
</feature>
<evidence type="ECO:0000313" key="4">
    <source>
        <dbReference type="Proteomes" id="UP000199517"/>
    </source>
</evidence>
<evidence type="ECO:0000256" key="2">
    <source>
        <dbReference type="SAM" id="SignalP"/>
    </source>
</evidence>
<sequence length="196" mass="21208">MSTVPRRARATLALAFALAAAFPAAAAATPEPAAQAASAPARTPYPAIDPAFSRPDPRRVPGRETLRSYLATRESSLQPNNFCFVQQSLDPGPGDEKGESLLWMIWREGATIQRINVVRHGQSYRPDPALDPVTEGQALAYATGRINLKTGVVPTDEDVGTSTFLVGRPWVDHMFAQCKRVGTSVRIPAFRAVPTR</sequence>
<feature type="signal peptide" evidence="2">
    <location>
        <begin position="1"/>
        <end position="26"/>
    </location>
</feature>
<dbReference type="RefSeq" id="WP_175526020.1">
    <property type="nucleotide sequence ID" value="NZ_FOMQ01000008.1"/>
</dbReference>
<dbReference type="AlphaFoldDB" id="A0A1I1W9R2"/>
<proteinExistence type="predicted"/>
<evidence type="ECO:0000313" key="3">
    <source>
        <dbReference type="EMBL" id="SFD90123.1"/>
    </source>
</evidence>
<dbReference type="EMBL" id="FOMQ01000008">
    <property type="protein sequence ID" value="SFD90123.1"/>
    <property type="molecule type" value="Genomic_DNA"/>
</dbReference>
<keyword evidence="4" id="KW-1185">Reference proteome</keyword>
<name>A0A1I1W9R2_9BURK</name>
<feature type="region of interest" description="Disordered" evidence="1">
    <location>
        <begin position="33"/>
        <end position="61"/>
    </location>
</feature>
<dbReference type="Proteomes" id="UP000199517">
    <property type="component" value="Unassembled WGS sequence"/>
</dbReference>
<dbReference type="InterPro" id="IPR006311">
    <property type="entry name" value="TAT_signal"/>
</dbReference>
<feature type="chain" id="PRO_5011492561" evidence="2">
    <location>
        <begin position="27"/>
        <end position="196"/>
    </location>
</feature>
<accession>A0A1I1W9R2</accession>
<gene>
    <name evidence="3" type="ORF">SAMN04489710_108119</name>
</gene>
<dbReference type="STRING" id="32040.SAMN04489710_108119"/>
<evidence type="ECO:0000256" key="1">
    <source>
        <dbReference type="SAM" id="MobiDB-lite"/>
    </source>
</evidence>
<keyword evidence="2" id="KW-0732">Signal</keyword>